<dbReference type="InterPro" id="IPR008795">
    <property type="entry name" value="Prominin"/>
</dbReference>
<comment type="caution">
    <text evidence="10">The sequence shown here is derived from an EMBL/GenBank/DDBJ whole genome shotgun (WGS) entry which is preliminary data.</text>
</comment>
<dbReference type="PANTHER" id="PTHR22730">
    <property type="entry name" value="PROMININ PROM PROTEIN"/>
    <property type="match status" value="1"/>
</dbReference>
<evidence type="ECO:0000256" key="4">
    <source>
        <dbReference type="ARBA" id="ARBA00022989"/>
    </source>
</evidence>
<gene>
    <name evidence="10" type="ORF">BV898_11728</name>
</gene>
<evidence type="ECO:0000256" key="1">
    <source>
        <dbReference type="ARBA" id="ARBA00004141"/>
    </source>
</evidence>
<evidence type="ECO:0000313" key="10">
    <source>
        <dbReference type="EMBL" id="OQV14063.1"/>
    </source>
</evidence>
<evidence type="ECO:0000256" key="5">
    <source>
        <dbReference type="ARBA" id="ARBA00023136"/>
    </source>
</evidence>
<accession>A0A1W0WG14</accession>
<proteinExistence type="inferred from homology"/>
<evidence type="ECO:0000313" key="11">
    <source>
        <dbReference type="Proteomes" id="UP000192578"/>
    </source>
</evidence>
<keyword evidence="5 9" id="KW-0472">Membrane</keyword>
<keyword evidence="3 9" id="KW-0812">Transmembrane</keyword>
<feature type="transmembrane region" description="Helical" evidence="9">
    <location>
        <begin position="251"/>
        <end position="276"/>
    </location>
</feature>
<evidence type="ECO:0000256" key="7">
    <source>
        <dbReference type="SAM" id="Coils"/>
    </source>
</evidence>
<keyword evidence="11" id="KW-1185">Reference proteome</keyword>
<keyword evidence="4 9" id="KW-1133">Transmembrane helix</keyword>
<evidence type="ECO:0008006" key="12">
    <source>
        <dbReference type="Google" id="ProtNLM"/>
    </source>
</evidence>
<evidence type="ECO:0000256" key="8">
    <source>
        <dbReference type="SAM" id="MobiDB-lite"/>
    </source>
</evidence>
<dbReference type="AlphaFoldDB" id="A0A1W0WG14"/>
<dbReference type="EMBL" id="MTYJ01000111">
    <property type="protein sequence ID" value="OQV14063.1"/>
    <property type="molecule type" value="Genomic_DNA"/>
</dbReference>
<dbReference type="PANTHER" id="PTHR22730:SF1">
    <property type="entry name" value="PROMININ-LIKE PROTEIN"/>
    <property type="match status" value="1"/>
</dbReference>
<comment type="subcellular location">
    <subcellularLocation>
        <location evidence="1">Membrane</location>
        <topology evidence="1">Multi-pass membrane protein</topology>
    </subcellularLocation>
</comment>
<sequence length="748" mass="81041">MMFISSGELVTSLKASDKIVDTSIMDLEKLFNDIKKQLDHVVMDCYVTLQTRVKKELTNIGPFLADMIMSNLNNDKNLNLGSVTTLKRNVVDLRAQLARVSAKTAALQSAITALNTKMAGLQQKQKDLLNADSCKNTPLGACQQVLAMLETVFPVPSIDLTSQMASMDQLVILVTGIDPQATIGAATNSGPIIKVADDADTTFSDLQGKISSYMTTMRTMLDNIIGQLEDARSTAHSFTRYPKDYGPKMSYVAIGKACFFGLIVGLTIFGVVIGYSKFDKRILPTHRIGNVLWGWRLLMISVYLIFILAWFWMLLVVILMVIASQLDEALCPILMGESNNFTLMRDTISLVNQLVTPVNVHLNDKSTLDVSGVVSMCMANVPLYTAFSMSSIFNISGIQQQLTDVNLISKMADLDINFQAIHILPAGTEARINTAVLASAFDFGSTITALNVFAGPTQGFAAFAQLDRNAAATMASPGSQSMNDVAASWNGVDKTDMPALLALRDGVVSSIKTLDTQLKNLSQSTAAALATAKNAQLFFQSPAGAGSNSDASTLVKKAATQYSSRIVNYAQQYVKFVKNSVLHDIGTCRPAYDSYHAISSLLCIGIIQPINGLWFSIGLILILFIPMIFLNTYLGRYYSRARVLDLKGLEAEIMAADPIVGGATNAEYSPEPITPSMGLVTKVRRSFSRNNNKTIPLPSGRSGRSSNMDGPVTPRAGLVDRIRRSISMSPSPRSGRRDPSGTNLSMAV</sequence>
<evidence type="ECO:0000256" key="3">
    <source>
        <dbReference type="ARBA" id="ARBA00022692"/>
    </source>
</evidence>
<evidence type="ECO:0000256" key="2">
    <source>
        <dbReference type="ARBA" id="ARBA00006058"/>
    </source>
</evidence>
<feature type="coiled-coil region" evidence="7">
    <location>
        <begin position="83"/>
        <end position="131"/>
    </location>
</feature>
<name>A0A1W0WG14_HYPEX</name>
<evidence type="ECO:0000256" key="9">
    <source>
        <dbReference type="SAM" id="Phobius"/>
    </source>
</evidence>
<dbReference type="GO" id="GO:0016020">
    <property type="term" value="C:membrane"/>
    <property type="evidence" value="ECO:0007669"/>
    <property type="project" value="UniProtKB-SubCell"/>
</dbReference>
<dbReference type="Proteomes" id="UP000192578">
    <property type="component" value="Unassembled WGS sequence"/>
</dbReference>
<dbReference type="Pfam" id="PF05478">
    <property type="entry name" value="Prominin"/>
    <property type="match status" value="1"/>
</dbReference>
<feature type="region of interest" description="Disordered" evidence="8">
    <location>
        <begin position="690"/>
        <end position="748"/>
    </location>
</feature>
<dbReference type="OrthoDB" id="6229420at2759"/>
<protein>
    <recommendedName>
        <fullName evidence="12">Prominin-1-A</fullName>
    </recommendedName>
</protein>
<feature type="transmembrane region" description="Helical" evidence="9">
    <location>
        <begin position="613"/>
        <end position="634"/>
    </location>
</feature>
<comment type="similarity">
    <text evidence="2">Belongs to the prominin family.</text>
</comment>
<reference evidence="11" key="1">
    <citation type="submission" date="2017-01" db="EMBL/GenBank/DDBJ databases">
        <title>Comparative genomics of anhydrobiosis in the tardigrade Hypsibius dujardini.</title>
        <authorList>
            <person name="Yoshida Y."/>
            <person name="Koutsovoulos G."/>
            <person name="Laetsch D."/>
            <person name="Stevens L."/>
            <person name="Kumar S."/>
            <person name="Horikawa D."/>
            <person name="Ishino K."/>
            <person name="Komine S."/>
            <person name="Tomita M."/>
            <person name="Blaxter M."/>
            <person name="Arakawa K."/>
        </authorList>
    </citation>
    <scope>NUCLEOTIDE SEQUENCE [LARGE SCALE GENOMIC DNA]</scope>
    <source>
        <strain evidence="11">Z151</strain>
    </source>
</reference>
<keyword evidence="6" id="KW-0325">Glycoprotein</keyword>
<feature type="transmembrane region" description="Helical" evidence="9">
    <location>
        <begin position="297"/>
        <end position="323"/>
    </location>
</feature>
<keyword evidence="7" id="KW-0175">Coiled coil</keyword>
<organism evidence="10 11">
    <name type="scientific">Hypsibius exemplaris</name>
    <name type="common">Freshwater tardigrade</name>
    <dbReference type="NCBI Taxonomy" id="2072580"/>
    <lineage>
        <taxon>Eukaryota</taxon>
        <taxon>Metazoa</taxon>
        <taxon>Ecdysozoa</taxon>
        <taxon>Tardigrada</taxon>
        <taxon>Eutardigrada</taxon>
        <taxon>Parachela</taxon>
        <taxon>Hypsibioidea</taxon>
        <taxon>Hypsibiidae</taxon>
        <taxon>Hypsibius</taxon>
    </lineage>
</organism>
<evidence type="ECO:0000256" key="6">
    <source>
        <dbReference type="ARBA" id="ARBA00023180"/>
    </source>
</evidence>